<accession>A0A418SER2</accession>
<dbReference type="CDD" id="cd17557">
    <property type="entry name" value="REC_Rcp-like"/>
    <property type="match status" value="1"/>
</dbReference>
<dbReference type="PANTHER" id="PTHR44520:SF2">
    <property type="entry name" value="RESPONSE REGULATOR RCP1"/>
    <property type="match status" value="1"/>
</dbReference>
<dbReference type="PROSITE" id="PS50110">
    <property type="entry name" value="RESPONSE_REGULATORY"/>
    <property type="match status" value="1"/>
</dbReference>
<evidence type="ECO:0000313" key="2">
    <source>
        <dbReference type="Proteomes" id="UP000283786"/>
    </source>
</evidence>
<keyword evidence="2" id="KW-1185">Reference proteome</keyword>
<dbReference type="Proteomes" id="UP000283786">
    <property type="component" value="Chromosome"/>
</dbReference>
<evidence type="ECO:0000313" key="1">
    <source>
        <dbReference type="EMBL" id="QPM89808.1"/>
    </source>
</evidence>
<dbReference type="InterPro" id="IPR011006">
    <property type="entry name" value="CheY-like_superfamily"/>
</dbReference>
<dbReference type="EMBL" id="CP060436">
    <property type="protein sequence ID" value="QPM89808.1"/>
    <property type="molecule type" value="Genomic_DNA"/>
</dbReference>
<dbReference type="Pfam" id="PF00072">
    <property type="entry name" value="Response_reg"/>
    <property type="match status" value="1"/>
</dbReference>
<organism evidence="1 2">
    <name type="scientific">Pseudooceanicola algae</name>
    <dbReference type="NCBI Taxonomy" id="1537215"/>
    <lineage>
        <taxon>Bacteria</taxon>
        <taxon>Pseudomonadati</taxon>
        <taxon>Pseudomonadota</taxon>
        <taxon>Alphaproteobacteria</taxon>
        <taxon>Rhodobacterales</taxon>
        <taxon>Paracoccaceae</taxon>
        <taxon>Pseudooceanicola</taxon>
    </lineage>
</organism>
<dbReference type="InterPro" id="IPR052893">
    <property type="entry name" value="TCS_response_regulator"/>
</dbReference>
<dbReference type="KEGG" id="palw:PSAL_010350"/>
<sequence>MADLQMNDPTLLNIILIEDDDGDAKAIRRAFSKARIANPIIRVTDGIEALALLRGESGTPPASYVILLDLNMPRMGGLEFLSRIRADPRLQKEIVFITTTSNDDRDKSEAYAHNVAGYILKTKAGTDFINLVGTLDHYWRIVELPTNPYLTEG</sequence>
<dbReference type="InterPro" id="IPR001789">
    <property type="entry name" value="Sig_transdc_resp-reg_receiver"/>
</dbReference>
<proteinExistence type="predicted"/>
<name>A0A418SER2_9RHOB</name>
<dbReference type="PANTHER" id="PTHR44520">
    <property type="entry name" value="RESPONSE REGULATOR RCP1-RELATED"/>
    <property type="match status" value="1"/>
</dbReference>
<dbReference type="SUPFAM" id="SSF52172">
    <property type="entry name" value="CheY-like"/>
    <property type="match status" value="1"/>
</dbReference>
<reference evidence="1 2" key="1">
    <citation type="submission" date="2020-08" db="EMBL/GenBank/DDBJ databases">
        <title>Genome sequence of Rhodobacteraceae bacterium Lw-13e.</title>
        <authorList>
            <person name="Poehlein A."/>
            <person name="Wolter L."/>
            <person name="Daniel R."/>
            <person name="Brinkhoff T."/>
        </authorList>
    </citation>
    <scope>NUCLEOTIDE SEQUENCE [LARGE SCALE GENOMIC DNA]</scope>
    <source>
        <strain evidence="1 2">Lw-13e</strain>
    </source>
</reference>
<dbReference type="Gene3D" id="3.40.50.2300">
    <property type="match status" value="1"/>
</dbReference>
<dbReference type="AlphaFoldDB" id="A0A418SER2"/>
<dbReference type="SMART" id="SM00448">
    <property type="entry name" value="REC"/>
    <property type="match status" value="1"/>
</dbReference>
<protein>
    <submittedName>
        <fullName evidence="1">Response regulator rcp1</fullName>
    </submittedName>
</protein>
<dbReference type="GO" id="GO:0000160">
    <property type="term" value="P:phosphorelay signal transduction system"/>
    <property type="evidence" value="ECO:0007669"/>
    <property type="project" value="InterPro"/>
</dbReference>
<gene>
    <name evidence="1" type="primary">rcp1</name>
    <name evidence="1" type="ORF">PSAL_010350</name>
</gene>